<dbReference type="PANTHER" id="PTHR35849:SF2">
    <property type="entry name" value="BLR2341 PROTEIN"/>
    <property type="match status" value="1"/>
</dbReference>
<dbReference type="Pfam" id="PF13466">
    <property type="entry name" value="STAS_2"/>
    <property type="match status" value="1"/>
</dbReference>
<proteinExistence type="predicted"/>
<gene>
    <name evidence="2" type="ORF">MAL03_10050</name>
</gene>
<organism evidence="2 3">
    <name type="scientific">Leptospira noguchii</name>
    <dbReference type="NCBI Taxonomy" id="28182"/>
    <lineage>
        <taxon>Bacteria</taxon>
        <taxon>Pseudomonadati</taxon>
        <taxon>Spirochaetota</taxon>
        <taxon>Spirochaetia</taxon>
        <taxon>Leptospirales</taxon>
        <taxon>Leptospiraceae</taxon>
        <taxon>Leptospira</taxon>
    </lineage>
</organism>
<evidence type="ECO:0000259" key="1">
    <source>
        <dbReference type="PROSITE" id="PS50801"/>
    </source>
</evidence>
<dbReference type="InterPro" id="IPR036513">
    <property type="entry name" value="STAS_dom_sf"/>
</dbReference>
<evidence type="ECO:0000313" key="3">
    <source>
        <dbReference type="Proteomes" id="UP000829829"/>
    </source>
</evidence>
<dbReference type="PANTHER" id="PTHR35849">
    <property type="entry name" value="BLR2341 PROTEIN"/>
    <property type="match status" value="1"/>
</dbReference>
<reference evidence="2" key="1">
    <citation type="submission" date="2022-02" db="EMBL/GenBank/DDBJ databases">
        <title>The genetically variable rfb locus in Leptospira is a mobile cassette and a molecular signature of serovar identity.</title>
        <authorList>
            <person name="Nieves C."/>
            <person name="Vincent A.T."/>
            <person name="Zarantonelli L."/>
            <person name="Picardeau M."/>
            <person name="Veyrier F.J."/>
            <person name="Buschiazzo A."/>
        </authorList>
    </citation>
    <scope>NUCLEOTIDE SEQUENCE</scope>
    <source>
        <strain evidence="2">IP1512017</strain>
    </source>
</reference>
<protein>
    <submittedName>
        <fullName evidence="2">STAS domain-containing protein</fullName>
    </submittedName>
</protein>
<sequence>MPFSLYTDFQESDVQVLKVSIEGELTIYEASEFKEKIDLILKNSVTTLEIDLFKIQKIDTSCLQILLSFKKIALAKYPQVRFVNFNNNVLSLIDLYSLSDFFKDTIVEFPVQKG</sequence>
<feature type="domain" description="STAS" evidence="1">
    <location>
        <begin position="16"/>
        <end position="114"/>
    </location>
</feature>
<dbReference type="InterPro" id="IPR002645">
    <property type="entry name" value="STAS_dom"/>
</dbReference>
<dbReference type="PROSITE" id="PS50801">
    <property type="entry name" value="STAS"/>
    <property type="match status" value="1"/>
</dbReference>
<dbReference type="EMBL" id="CP091957">
    <property type="protein sequence ID" value="UOG55274.1"/>
    <property type="molecule type" value="Genomic_DNA"/>
</dbReference>
<accession>A0AAE9K7U1</accession>
<dbReference type="InterPro" id="IPR052746">
    <property type="entry name" value="MlaB_ABC_Transporter"/>
</dbReference>
<dbReference type="SUPFAM" id="SSF52091">
    <property type="entry name" value="SpoIIaa-like"/>
    <property type="match status" value="1"/>
</dbReference>
<dbReference type="InterPro" id="IPR058548">
    <property type="entry name" value="MlaB-like_STAS"/>
</dbReference>
<dbReference type="RefSeq" id="WP_243815110.1">
    <property type="nucleotide sequence ID" value="NZ_CP091957.1"/>
</dbReference>
<evidence type="ECO:0000313" key="2">
    <source>
        <dbReference type="EMBL" id="UOG55274.1"/>
    </source>
</evidence>
<dbReference type="Proteomes" id="UP000829829">
    <property type="component" value="Chromosome 1"/>
</dbReference>
<dbReference type="Gene3D" id="3.30.750.24">
    <property type="entry name" value="STAS domain"/>
    <property type="match status" value="1"/>
</dbReference>
<dbReference type="CDD" id="cd07043">
    <property type="entry name" value="STAS_anti-anti-sigma_factors"/>
    <property type="match status" value="1"/>
</dbReference>
<dbReference type="AlphaFoldDB" id="A0AAE9K7U1"/>
<name>A0AAE9K7U1_9LEPT</name>